<name>A0ABV2IEG1_9HYPH</name>
<reference evidence="2 3" key="1">
    <citation type="submission" date="2024-06" db="EMBL/GenBank/DDBJ databases">
        <title>Genomic Encyclopedia of Type Strains, Phase IV (KMG-IV): sequencing the most valuable type-strain genomes for metagenomic binning, comparative biology and taxonomic classification.</title>
        <authorList>
            <person name="Goeker M."/>
        </authorList>
    </citation>
    <scope>NUCLEOTIDE SEQUENCE [LARGE SCALE GENOMIC DNA]</scope>
    <source>
        <strain evidence="2 3">DSM 28102</strain>
    </source>
</reference>
<evidence type="ECO:0000313" key="3">
    <source>
        <dbReference type="Proteomes" id="UP001549164"/>
    </source>
</evidence>
<evidence type="ECO:0000313" key="2">
    <source>
        <dbReference type="EMBL" id="MET3601305.1"/>
    </source>
</evidence>
<comment type="caution">
    <text evidence="2">The sequence shown here is derived from an EMBL/GenBank/DDBJ whole genome shotgun (WGS) entry which is preliminary data.</text>
</comment>
<keyword evidence="3" id="KW-1185">Reference proteome</keyword>
<proteinExistence type="predicted"/>
<protein>
    <submittedName>
        <fullName evidence="2">Uncharacterized protein</fullName>
    </submittedName>
</protein>
<accession>A0ABV2IEG1</accession>
<organism evidence="2 3">
    <name type="scientific">Martelella mangrovi</name>
    <dbReference type="NCBI Taxonomy" id="1397477"/>
    <lineage>
        <taxon>Bacteria</taxon>
        <taxon>Pseudomonadati</taxon>
        <taxon>Pseudomonadota</taxon>
        <taxon>Alphaproteobacteria</taxon>
        <taxon>Hyphomicrobiales</taxon>
        <taxon>Aurantimonadaceae</taxon>
        <taxon>Martelella</taxon>
    </lineage>
</organism>
<dbReference type="RefSeq" id="WP_354435115.1">
    <property type="nucleotide sequence ID" value="NZ_JBEPLY010000012.1"/>
</dbReference>
<gene>
    <name evidence="2" type="ORF">ABID12_003261</name>
</gene>
<evidence type="ECO:0000256" key="1">
    <source>
        <dbReference type="SAM" id="MobiDB-lite"/>
    </source>
</evidence>
<sequence length="102" mass="11215">MARQLLKNWRIMAADLGLGLPARLILEMLLLFLPATGHKKLGKSVRIRAVRSRHDVCLGRFKSFCIDRDQRSEAFAEAHGRMCKSATTPPPSGRLSGTGEGA</sequence>
<dbReference type="Proteomes" id="UP001549164">
    <property type="component" value="Unassembled WGS sequence"/>
</dbReference>
<dbReference type="EMBL" id="JBEPLY010000012">
    <property type="protein sequence ID" value="MET3601305.1"/>
    <property type="molecule type" value="Genomic_DNA"/>
</dbReference>
<feature type="region of interest" description="Disordered" evidence="1">
    <location>
        <begin position="80"/>
        <end position="102"/>
    </location>
</feature>